<dbReference type="InterPro" id="IPR002939">
    <property type="entry name" value="DnaJ_C"/>
</dbReference>
<dbReference type="GO" id="GO:0005737">
    <property type="term" value="C:cytoplasm"/>
    <property type="evidence" value="ECO:0007669"/>
    <property type="project" value="TreeGrafter"/>
</dbReference>
<evidence type="ECO:0000256" key="8">
    <source>
        <dbReference type="PROSITE-ProRule" id="PRU00546"/>
    </source>
</evidence>
<dbReference type="AlphaFoldDB" id="A0A5C5RMQ4"/>
<keyword evidence="5" id="KW-0143">Chaperone</keyword>
<dbReference type="PANTHER" id="PTHR43096">
    <property type="entry name" value="DNAJ HOMOLOG 1, MITOCHONDRIAL-RELATED"/>
    <property type="match status" value="1"/>
</dbReference>
<evidence type="ECO:0000313" key="11">
    <source>
        <dbReference type="EMBL" id="TWS23864.1"/>
    </source>
</evidence>
<keyword evidence="2" id="KW-0677">Repeat</keyword>
<feature type="region of interest" description="Disordered" evidence="9">
    <location>
        <begin position="256"/>
        <end position="278"/>
    </location>
</feature>
<keyword evidence="1 8" id="KW-0479">Metal-binding</keyword>
<proteinExistence type="inferred from homology"/>
<dbReference type="Gene3D" id="2.10.230.10">
    <property type="entry name" value="Heat shock protein DnaJ, cysteine-rich domain"/>
    <property type="match status" value="1"/>
</dbReference>
<comment type="similarity">
    <text evidence="6">Belongs to the DnaJ family.</text>
</comment>
<dbReference type="Pfam" id="PF00684">
    <property type="entry name" value="DnaJ_CXXCXGXG"/>
    <property type="match status" value="1"/>
</dbReference>
<evidence type="ECO:0000256" key="4">
    <source>
        <dbReference type="ARBA" id="ARBA00022833"/>
    </source>
</evidence>
<keyword evidence="4 8" id="KW-0862">Zinc</keyword>
<dbReference type="GO" id="GO:0051082">
    <property type="term" value="F:unfolded protein binding"/>
    <property type="evidence" value="ECO:0007669"/>
    <property type="project" value="InterPro"/>
</dbReference>
<dbReference type="SUPFAM" id="SSF57938">
    <property type="entry name" value="DnaJ/Hsp40 cysteine-rich domain"/>
    <property type="match status" value="1"/>
</dbReference>
<evidence type="ECO:0000256" key="2">
    <source>
        <dbReference type="ARBA" id="ARBA00022737"/>
    </source>
</evidence>
<dbReference type="PANTHER" id="PTHR43096:SF48">
    <property type="entry name" value="CHAPERONE PROTEIN DNAJ"/>
    <property type="match status" value="1"/>
</dbReference>
<evidence type="ECO:0000256" key="9">
    <source>
        <dbReference type="SAM" id="MobiDB-lite"/>
    </source>
</evidence>
<feature type="domain" description="CR-type" evidence="10">
    <location>
        <begin position="32"/>
        <end position="114"/>
    </location>
</feature>
<dbReference type="FunFam" id="2.10.230.10:FF:000002">
    <property type="entry name" value="Molecular chaperone DnaJ"/>
    <property type="match status" value="1"/>
</dbReference>
<dbReference type="CDD" id="cd10747">
    <property type="entry name" value="DnaJ_C"/>
    <property type="match status" value="1"/>
</dbReference>
<evidence type="ECO:0000256" key="5">
    <source>
        <dbReference type="ARBA" id="ARBA00023186"/>
    </source>
</evidence>
<evidence type="ECO:0000313" key="12">
    <source>
        <dbReference type="Proteomes" id="UP000319375"/>
    </source>
</evidence>
<dbReference type="SUPFAM" id="SSF49493">
    <property type="entry name" value="HSP40/DnaJ peptide-binding domain"/>
    <property type="match status" value="2"/>
</dbReference>
<accession>A0A5C5RMQ4</accession>
<dbReference type="GO" id="GO:0031072">
    <property type="term" value="F:heat shock protein binding"/>
    <property type="evidence" value="ECO:0007669"/>
    <property type="project" value="InterPro"/>
</dbReference>
<evidence type="ECO:0000256" key="3">
    <source>
        <dbReference type="ARBA" id="ARBA00022771"/>
    </source>
</evidence>
<dbReference type="Proteomes" id="UP000319375">
    <property type="component" value="Unassembled WGS sequence"/>
</dbReference>
<dbReference type="InterPro" id="IPR036410">
    <property type="entry name" value="HSP_DnaJ_Cys-rich_dom_sf"/>
</dbReference>
<dbReference type="GO" id="GO:0042026">
    <property type="term" value="P:protein refolding"/>
    <property type="evidence" value="ECO:0007669"/>
    <property type="project" value="TreeGrafter"/>
</dbReference>
<gene>
    <name evidence="11" type="ORF">FK530_24260</name>
</gene>
<dbReference type="InterPro" id="IPR001305">
    <property type="entry name" value="HSP_DnaJ_Cys-rich_dom"/>
</dbReference>
<organism evidence="11 12">
    <name type="scientific">Tsukamurella conjunctivitidis</name>
    <dbReference type="NCBI Taxonomy" id="2592068"/>
    <lineage>
        <taxon>Bacteria</taxon>
        <taxon>Bacillati</taxon>
        <taxon>Actinomycetota</taxon>
        <taxon>Actinomycetes</taxon>
        <taxon>Mycobacteriales</taxon>
        <taxon>Tsukamurellaceae</taxon>
        <taxon>Tsukamurella</taxon>
    </lineage>
</organism>
<dbReference type="Gene3D" id="2.60.260.20">
    <property type="entry name" value="Urease metallochaperone UreE, N-terminal domain"/>
    <property type="match status" value="2"/>
</dbReference>
<dbReference type="Pfam" id="PF01556">
    <property type="entry name" value="DnaJ_C"/>
    <property type="match status" value="1"/>
</dbReference>
<reference evidence="11 12" key="1">
    <citation type="submission" date="2019-06" db="EMBL/GenBank/DDBJ databases">
        <title>Tsukamurella conjunctivitidis sp. nov., Tsukamurella assacharolytica sp. nov. and Tsukamurella sputae sp. nov. isolated from patients with conjunctivitis, bacteraemia (lymphoma) and respiratory infection (sputum) in Hong Kong.</title>
        <authorList>
            <person name="Teng J.L.L."/>
            <person name="Lee H.H."/>
            <person name="Fong J.Y.H."/>
            <person name="Fok K.M.N."/>
            <person name="Lau S.K.P."/>
            <person name="Woo P.C.Y."/>
        </authorList>
    </citation>
    <scope>NUCLEOTIDE SEQUENCE [LARGE SCALE GENOMIC DNA]</scope>
    <source>
        <strain evidence="11 12">HKU72</strain>
    </source>
</reference>
<protein>
    <recommendedName>
        <fullName evidence="7">Chaperone protein DnaJ</fullName>
    </recommendedName>
</protein>
<evidence type="ECO:0000256" key="6">
    <source>
        <dbReference type="ARBA" id="ARBA00061004"/>
    </source>
</evidence>
<name>A0A5C5RMQ4_9ACTN</name>
<dbReference type="GO" id="GO:0008270">
    <property type="term" value="F:zinc ion binding"/>
    <property type="evidence" value="ECO:0007669"/>
    <property type="project" value="UniProtKB-KW"/>
</dbReference>
<dbReference type="CDD" id="cd10719">
    <property type="entry name" value="DnaJ_zf"/>
    <property type="match status" value="1"/>
</dbReference>
<evidence type="ECO:0000256" key="1">
    <source>
        <dbReference type="ARBA" id="ARBA00022723"/>
    </source>
</evidence>
<keyword evidence="3 8" id="KW-0863">Zinc-finger</keyword>
<dbReference type="EMBL" id="VIGX01000049">
    <property type="protein sequence ID" value="TWS23864.1"/>
    <property type="molecule type" value="Genomic_DNA"/>
</dbReference>
<evidence type="ECO:0000259" key="10">
    <source>
        <dbReference type="PROSITE" id="PS51188"/>
    </source>
</evidence>
<dbReference type="FunFam" id="2.60.260.20:FF:000005">
    <property type="entry name" value="Chaperone protein dnaJ 1, mitochondrial"/>
    <property type="match status" value="1"/>
</dbReference>
<keyword evidence="12" id="KW-1185">Reference proteome</keyword>
<dbReference type="OrthoDB" id="9779889at2"/>
<dbReference type="InterPro" id="IPR008971">
    <property type="entry name" value="HSP40/DnaJ_pept-bd"/>
</dbReference>
<feature type="zinc finger region" description="CR-type" evidence="8">
    <location>
        <begin position="32"/>
        <end position="114"/>
    </location>
</feature>
<comment type="caution">
    <text evidence="11">The sequence shown here is derived from an EMBL/GenBank/DDBJ whole genome shotgun (WGS) entry which is preliminary data.</text>
</comment>
<dbReference type="PROSITE" id="PS51188">
    <property type="entry name" value="ZF_CR"/>
    <property type="match status" value="1"/>
</dbReference>
<sequence>GFASSAGPVPRARRGQDQLIAVQVTLEEETFGAKKEISLDTYVRCEACGGSCCEPGTHPATCPTCGGTGSVTRIQRSLLGNMRTQGPCPACQGHGTTIPDPCHECSGNGRVRTRRTLTVDIPVGVDDGTRIRLSGQGEVGPAGGPNGDLYLEVREKKHAVFTRQGDDLHTWITVPMTTAALGTVFSLQTLDGLREVSINPGTQPREEVILDDLGVGHLQRPGRGDLHVHVDVEVPRKLDDRSRELLEELASIRGEERVEPRRGDQSMFERLRDKFTGQ</sequence>
<evidence type="ECO:0000256" key="7">
    <source>
        <dbReference type="ARBA" id="ARBA00067609"/>
    </source>
</evidence>
<feature type="non-terminal residue" evidence="11">
    <location>
        <position position="1"/>
    </location>
</feature>
<dbReference type="RefSeq" id="WP_146489411.1">
    <property type="nucleotide sequence ID" value="NZ_VIGX01000049.1"/>
</dbReference>